<keyword evidence="3" id="KW-1185">Reference proteome</keyword>
<dbReference type="Proteomes" id="UP000028091">
    <property type="component" value="Unassembled WGS sequence"/>
</dbReference>
<protein>
    <recommendedName>
        <fullName evidence="4">YbyB</fullName>
    </recommendedName>
</protein>
<dbReference type="OrthoDB" id="2390014at2"/>
<reference evidence="2 3" key="1">
    <citation type="submission" date="2012-09" db="EMBL/GenBank/DDBJ databases">
        <title>Genome Sequence of Bacillus sp. DW5-4.</title>
        <authorList>
            <person name="Lai Q."/>
            <person name="Liu Y."/>
            <person name="Shao Z."/>
        </authorList>
    </citation>
    <scope>NUCLEOTIDE SEQUENCE [LARGE SCALE GENOMIC DNA]</scope>
    <source>
        <strain evidence="2 3">DW5-4</strain>
    </source>
</reference>
<keyword evidence="1" id="KW-0472">Membrane</keyword>
<dbReference type="EMBL" id="JOTP01000006">
    <property type="protein sequence ID" value="KEP26927.1"/>
    <property type="molecule type" value="Genomic_DNA"/>
</dbReference>
<organism evidence="2 3">
    <name type="scientific">Bacillus zhangzhouensis</name>
    <dbReference type="NCBI Taxonomy" id="1178540"/>
    <lineage>
        <taxon>Bacteria</taxon>
        <taxon>Bacillati</taxon>
        <taxon>Bacillota</taxon>
        <taxon>Bacilli</taxon>
        <taxon>Bacillales</taxon>
        <taxon>Bacillaceae</taxon>
        <taxon>Bacillus</taxon>
    </lineage>
</organism>
<gene>
    <name evidence="2" type="ORF">BA70_17055</name>
</gene>
<comment type="caution">
    <text evidence="2">The sequence shown here is derived from an EMBL/GenBank/DDBJ whole genome shotgun (WGS) entry which is preliminary data.</text>
</comment>
<feature type="transmembrane region" description="Helical" evidence="1">
    <location>
        <begin position="6"/>
        <end position="23"/>
    </location>
</feature>
<keyword evidence="1" id="KW-0812">Transmembrane</keyword>
<sequence>MNKRPNTYVLAGLGVGGAVLLAVKNKQHLKKWASMFRANEKVPEKAGNPDPLDIQDNKMVDEGAMTSIHYFNEVRQ</sequence>
<evidence type="ECO:0008006" key="4">
    <source>
        <dbReference type="Google" id="ProtNLM"/>
    </source>
</evidence>
<proteinExistence type="predicted"/>
<evidence type="ECO:0000313" key="3">
    <source>
        <dbReference type="Proteomes" id="UP000028091"/>
    </source>
</evidence>
<evidence type="ECO:0000313" key="2">
    <source>
        <dbReference type="EMBL" id="KEP26927.1"/>
    </source>
</evidence>
<dbReference type="RefSeq" id="WP_034320211.1">
    <property type="nucleotide sequence ID" value="NZ_JAVIKA010000006.1"/>
</dbReference>
<dbReference type="AlphaFoldDB" id="A0A081LCF1"/>
<name>A0A081LCF1_9BACI</name>
<evidence type="ECO:0000256" key="1">
    <source>
        <dbReference type="SAM" id="Phobius"/>
    </source>
</evidence>
<keyword evidence="1" id="KW-1133">Transmembrane helix</keyword>
<accession>A0A081LCF1</accession>